<dbReference type="SMART" id="SM00225">
    <property type="entry name" value="BTB"/>
    <property type="match status" value="1"/>
</dbReference>
<sequence>MSEQGTESERVPSPAVQISSDRVILQVGDRRFTTTKSTLMDGSDWFRAFFSGRWNHELMDGAYFIDADGDLFEHILRYLRRKIFPIFYDNAKGHNRAMYLALMREAEYFQIERLRLWIEDERYLTAVLVWYSVKVCKNYDGSKVPAPSDHEIQHIPFFEEEQVYACPRGISLHKGRPGACGKQCKKVQGDAEDIYVTEEVLKMVVIEKTTSILRYACTEITDWSDWVTPL</sequence>
<reference evidence="2" key="1">
    <citation type="submission" date="2022-10" db="EMBL/GenBank/DDBJ databases">
        <title>Culturing micro-colonial fungi from biological soil crusts in the Mojave desert and describing Neophaeococcomyces mojavensis, and introducing the new genera and species Taxawa tesnikishii.</title>
        <authorList>
            <person name="Kurbessoian T."/>
            <person name="Stajich J.E."/>
        </authorList>
    </citation>
    <scope>NUCLEOTIDE SEQUENCE</scope>
    <source>
        <strain evidence="2">TK_1</strain>
    </source>
</reference>
<evidence type="ECO:0000259" key="1">
    <source>
        <dbReference type="PROSITE" id="PS50097"/>
    </source>
</evidence>
<keyword evidence="3" id="KW-1185">Reference proteome</keyword>
<evidence type="ECO:0000313" key="2">
    <source>
        <dbReference type="EMBL" id="KAJ9659893.1"/>
    </source>
</evidence>
<gene>
    <name evidence="2" type="ORF">H2201_007152</name>
</gene>
<dbReference type="Gene3D" id="3.30.710.10">
    <property type="entry name" value="Potassium Channel Kv1.1, Chain A"/>
    <property type="match status" value="1"/>
</dbReference>
<dbReference type="PROSITE" id="PS50097">
    <property type="entry name" value="BTB"/>
    <property type="match status" value="1"/>
</dbReference>
<accession>A0ABQ9NP00</accession>
<dbReference type="Pfam" id="PF02214">
    <property type="entry name" value="BTB_2"/>
    <property type="match status" value="1"/>
</dbReference>
<dbReference type="SUPFAM" id="SSF54695">
    <property type="entry name" value="POZ domain"/>
    <property type="match status" value="1"/>
</dbReference>
<organism evidence="2 3">
    <name type="scientific">Coniosporium apollinis</name>
    <dbReference type="NCBI Taxonomy" id="61459"/>
    <lineage>
        <taxon>Eukaryota</taxon>
        <taxon>Fungi</taxon>
        <taxon>Dikarya</taxon>
        <taxon>Ascomycota</taxon>
        <taxon>Pezizomycotina</taxon>
        <taxon>Dothideomycetes</taxon>
        <taxon>Dothideomycetes incertae sedis</taxon>
        <taxon>Coniosporium</taxon>
    </lineage>
</organism>
<proteinExistence type="predicted"/>
<dbReference type="InterPro" id="IPR011333">
    <property type="entry name" value="SKP1/BTB/POZ_sf"/>
</dbReference>
<dbReference type="EMBL" id="JAPDRL010000071">
    <property type="protein sequence ID" value="KAJ9659893.1"/>
    <property type="molecule type" value="Genomic_DNA"/>
</dbReference>
<dbReference type="PANTHER" id="PTHR14499:SF136">
    <property type="entry name" value="GH08630P"/>
    <property type="match status" value="1"/>
</dbReference>
<dbReference type="Proteomes" id="UP001172684">
    <property type="component" value="Unassembled WGS sequence"/>
</dbReference>
<comment type="caution">
    <text evidence="2">The sequence shown here is derived from an EMBL/GenBank/DDBJ whole genome shotgun (WGS) entry which is preliminary data.</text>
</comment>
<dbReference type="InterPro" id="IPR000210">
    <property type="entry name" value="BTB/POZ_dom"/>
</dbReference>
<protein>
    <recommendedName>
        <fullName evidence="1">BTB domain-containing protein</fullName>
    </recommendedName>
</protein>
<evidence type="ECO:0000313" key="3">
    <source>
        <dbReference type="Proteomes" id="UP001172684"/>
    </source>
</evidence>
<feature type="domain" description="BTB" evidence="1">
    <location>
        <begin position="21"/>
        <end position="80"/>
    </location>
</feature>
<dbReference type="PANTHER" id="PTHR14499">
    <property type="entry name" value="POTASSIUM CHANNEL TETRAMERIZATION DOMAIN-CONTAINING"/>
    <property type="match status" value="1"/>
</dbReference>
<dbReference type="InterPro" id="IPR003131">
    <property type="entry name" value="T1-type_BTB"/>
</dbReference>
<name>A0ABQ9NP00_9PEZI</name>